<feature type="transmembrane region" description="Helical" evidence="8">
    <location>
        <begin position="120"/>
        <end position="136"/>
    </location>
</feature>
<feature type="transmembrane region" description="Helical" evidence="8">
    <location>
        <begin position="185"/>
        <end position="207"/>
    </location>
</feature>
<evidence type="ECO:0000313" key="10">
    <source>
        <dbReference type="Proteomes" id="UP000256329"/>
    </source>
</evidence>
<comment type="similarity">
    <text evidence="2">Belongs to the amino acid-polyamine-organocation (APC) superfamily. Spore germination protein (SGP) (TC 2.A.3.9) family.</text>
</comment>
<feature type="transmembrane region" description="Helical" evidence="8">
    <location>
        <begin position="275"/>
        <end position="297"/>
    </location>
</feature>
<evidence type="ECO:0000256" key="2">
    <source>
        <dbReference type="ARBA" id="ARBA00007998"/>
    </source>
</evidence>
<dbReference type="Gene3D" id="1.20.1740.10">
    <property type="entry name" value="Amino acid/polyamine transporter I"/>
    <property type="match status" value="1"/>
</dbReference>
<proteinExistence type="inferred from homology"/>
<organism evidence="9 10">
    <name type="scientific">Ammonifex thiophilus</name>
    <dbReference type="NCBI Taxonomy" id="444093"/>
    <lineage>
        <taxon>Bacteria</taxon>
        <taxon>Bacillati</taxon>
        <taxon>Bacillota</taxon>
        <taxon>Clostridia</taxon>
        <taxon>Thermoanaerobacterales</taxon>
        <taxon>Thermoanaerobacteraceae</taxon>
        <taxon>Ammonifex</taxon>
    </lineage>
</organism>
<dbReference type="GO" id="GO:0016020">
    <property type="term" value="C:membrane"/>
    <property type="evidence" value="ECO:0007669"/>
    <property type="project" value="UniProtKB-SubCell"/>
</dbReference>
<evidence type="ECO:0000313" key="9">
    <source>
        <dbReference type="EMBL" id="RDV84815.1"/>
    </source>
</evidence>
<feature type="transmembrane region" description="Helical" evidence="8">
    <location>
        <begin position="12"/>
        <end position="33"/>
    </location>
</feature>
<comment type="caution">
    <text evidence="9">The sequence shown here is derived from an EMBL/GenBank/DDBJ whole genome shotgun (WGS) entry which is preliminary data.</text>
</comment>
<evidence type="ECO:0000256" key="8">
    <source>
        <dbReference type="SAM" id="Phobius"/>
    </source>
</evidence>
<keyword evidence="4" id="KW-0309">Germination</keyword>
<feature type="transmembrane region" description="Helical" evidence="8">
    <location>
        <begin position="78"/>
        <end position="100"/>
    </location>
</feature>
<keyword evidence="10" id="KW-1185">Reference proteome</keyword>
<dbReference type="AlphaFoldDB" id="A0A3D8P8F4"/>
<evidence type="ECO:0000256" key="5">
    <source>
        <dbReference type="ARBA" id="ARBA00022692"/>
    </source>
</evidence>
<protein>
    <submittedName>
        <fullName evidence="9">Spore gernimation protein</fullName>
    </submittedName>
</protein>
<dbReference type="EMBL" id="QSLN01000001">
    <property type="protein sequence ID" value="RDV84815.1"/>
    <property type="molecule type" value="Genomic_DNA"/>
</dbReference>
<dbReference type="Proteomes" id="UP000256329">
    <property type="component" value="Unassembled WGS sequence"/>
</dbReference>
<feature type="transmembrane region" description="Helical" evidence="8">
    <location>
        <begin position="148"/>
        <end position="165"/>
    </location>
</feature>
<keyword evidence="6 8" id="KW-1133">Transmembrane helix</keyword>
<feature type="transmembrane region" description="Helical" evidence="8">
    <location>
        <begin position="338"/>
        <end position="359"/>
    </location>
</feature>
<feature type="transmembrane region" description="Helical" evidence="8">
    <location>
        <begin position="309"/>
        <end position="326"/>
    </location>
</feature>
<feature type="transmembrane region" description="Helical" evidence="8">
    <location>
        <begin position="219"/>
        <end position="242"/>
    </location>
</feature>
<evidence type="ECO:0000256" key="4">
    <source>
        <dbReference type="ARBA" id="ARBA00022544"/>
    </source>
</evidence>
<dbReference type="PANTHER" id="PTHR34975:SF2">
    <property type="entry name" value="SPORE GERMINATION PROTEIN A2"/>
    <property type="match status" value="1"/>
</dbReference>
<dbReference type="OrthoDB" id="1675410at2"/>
<evidence type="ECO:0000256" key="6">
    <source>
        <dbReference type="ARBA" id="ARBA00022989"/>
    </source>
</evidence>
<keyword evidence="5 8" id="KW-0812">Transmembrane</keyword>
<keyword evidence="7 8" id="KW-0472">Membrane</keyword>
<accession>A0A3D8P8F4</accession>
<comment type="subcellular location">
    <subcellularLocation>
        <location evidence="1">Membrane</location>
        <topology evidence="1">Multi-pass membrane protein</topology>
    </subcellularLocation>
</comment>
<sequence length="384" mass="42375">MVREEGRISALQACGYQISIVLATAILFVPGIVAQKARSDGWLSLLLAFIFGLIVAVISSKLALRFPSQTVIQYAPRILGPFLGKIVGFIYVYYFFYVAYYVQRQFGELMTTAYMQETPIVVFIAILTLLSCYAIYQGLEVICRVNQIVLVIFIPAFFFLLALIAKDIRLDNFLPFLENGWGPPLVGALAPGAWMGEVAVILMLTPFVSDRRRVLRTSVTAVVVLFLCMLVVVVGAIGTMGAEVVARLLFPAFSLYRRIHFATIPILERQDAVFMMIWVAGMLFKLTTFFYAGLLALSQWLGLKTYRPLIFPTGALLAALSLMSWHNISDLVAFSAEVFPLSIDFVNLFLTGLLLLVAACRGLREVNGSPYADGEEVKGSAGAV</sequence>
<evidence type="ECO:0000256" key="7">
    <source>
        <dbReference type="ARBA" id="ARBA00023136"/>
    </source>
</evidence>
<evidence type="ECO:0000256" key="3">
    <source>
        <dbReference type="ARBA" id="ARBA00022448"/>
    </source>
</evidence>
<dbReference type="Pfam" id="PF03845">
    <property type="entry name" value="Spore_permease"/>
    <property type="match status" value="1"/>
</dbReference>
<reference evidence="9 10" key="1">
    <citation type="submission" date="2018-08" db="EMBL/GenBank/DDBJ databases">
        <title>Form III RuBisCO-mediated autotrophy in Thermodesulfobium bacteria.</title>
        <authorList>
            <person name="Toshchakov S.V."/>
            <person name="Kublanov I.V."/>
            <person name="Frolov E."/>
            <person name="Bonch-Osmolovskaya E.A."/>
            <person name="Tourova T.P."/>
            <person name="Chernych N.A."/>
            <person name="Lebedinsky A.V."/>
        </authorList>
    </citation>
    <scope>NUCLEOTIDE SEQUENCE [LARGE SCALE GENOMIC DNA]</scope>
    <source>
        <strain evidence="9 10">SR</strain>
    </source>
</reference>
<dbReference type="PANTHER" id="PTHR34975">
    <property type="entry name" value="SPORE GERMINATION PROTEIN A2"/>
    <property type="match status" value="1"/>
</dbReference>
<keyword evidence="3" id="KW-0813">Transport</keyword>
<feature type="transmembrane region" description="Helical" evidence="8">
    <location>
        <begin position="45"/>
        <end position="66"/>
    </location>
</feature>
<name>A0A3D8P8F4_9THEO</name>
<evidence type="ECO:0000256" key="1">
    <source>
        <dbReference type="ARBA" id="ARBA00004141"/>
    </source>
</evidence>
<gene>
    <name evidence="9" type="ORF">DXX99_01885</name>
</gene>
<dbReference type="GO" id="GO:0009847">
    <property type="term" value="P:spore germination"/>
    <property type="evidence" value="ECO:0007669"/>
    <property type="project" value="InterPro"/>
</dbReference>
<dbReference type="NCBIfam" id="TIGR00912">
    <property type="entry name" value="2A0309"/>
    <property type="match status" value="1"/>
</dbReference>
<dbReference type="InterPro" id="IPR004761">
    <property type="entry name" value="Spore_GerAB"/>
</dbReference>